<comment type="caution">
    <text evidence="3">The sequence shown here is derived from an EMBL/GenBank/DDBJ whole genome shotgun (WGS) entry which is preliminary data.</text>
</comment>
<feature type="domain" description="DUF6545" evidence="2">
    <location>
        <begin position="236"/>
        <end position="375"/>
    </location>
</feature>
<accession>A0A829QLP9</accession>
<evidence type="ECO:0000256" key="1">
    <source>
        <dbReference type="SAM" id="Phobius"/>
    </source>
</evidence>
<dbReference type="Pfam" id="PF20182">
    <property type="entry name" value="DUF6545"/>
    <property type="match status" value="1"/>
</dbReference>
<dbReference type="InterPro" id="IPR046675">
    <property type="entry name" value="DUF6545"/>
</dbReference>
<evidence type="ECO:0000259" key="2">
    <source>
        <dbReference type="Pfam" id="PF20182"/>
    </source>
</evidence>
<dbReference type="NCBIfam" id="NF042915">
    <property type="entry name" value="MAB_1171c_fam"/>
    <property type="match status" value="1"/>
</dbReference>
<protein>
    <submittedName>
        <fullName evidence="3">Putative membrane protein</fullName>
    </submittedName>
</protein>
<gene>
    <name evidence="3" type="ORF">I542_3834</name>
</gene>
<organism evidence="3 4">
    <name type="scientific">Mycobacteroides abscessus 1948</name>
    <dbReference type="NCBI Taxonomy" id="1299323"/>
    <lineage>
        <taxon>Bacteria</taxon>
        <taxon>Bacillati</taxon>
        <taxon>Actinomycetota</taxon>
        <taxon>Actinomycetes</taxon>
        <taxon>Mycobacteriales</taxon>
        <taxon>Mycobacteriaceae</taxon>
        <taxon>Mycobacteroides</taxon>
        <taxon>Mycobacteroides abscessus</taxon>
    </lineage>
</organism>
<evidence type="ECO:0000313" key="3">
    <source>
        <dbReference type="EMBL" id="EUA63677.1"/>
    </source>
</evidence>
<feature type="transmembrane region" description="Helical" evidence="1">
    <location>
        <begin position="146"/>
        <end position="167"/>
    </location>
</feature>
<proteinExistence type="predicted"/>
<keyword evidence="1" id="KW-0472">Membrane</keyword>
<feature type="transmembrane region" description="Helical" evidence="1">
    <location>
        <begin position="6"/>
        <end position="28"/>
    </location>
</feature>
<dbReference type="InterPro" id="IPR050039">
    <property type="entry name" value="MAB_1171c-like"/>
</dbReference>
<name>A0A829QLP9_9MYCO</name>
<feature type="transmembrane region" description="Helical" evidence="1">
    <location>
        <begin position="78"/>
        <end position="100"/>
    </location>
</feature>
<dbReference type="AlphaFoldDB" id="A0A829QLP9"/>
<feature type="transmembrane region" description="Helical" evidence="1">
    <location>
        <begin position="107"/>
        <end position="126"/>
    </location>
</feature>
<dbReference type="Proteomes" id="UP000021210">
    <property type="component" value="Unassembled WGS sequence"/>
</dbReference>
<keyword evidence="1" id="KW-1133">Transmembrane helix</keyword>
<dbReference type="EMBL" id="JAOH01000002">
    <property type="protein sequence ID" value="EUA63677.1"/>
    <property type="molecule type" value="Genomic_DNA"/>
</dbReference>
<reference evidence="3 4" key="1">
    <citation type="submission" date="2013-12" db="EMBL/GenBank/DDBJ databases">
        <authorList>
            <person name="Zelazny A."/>
            <person name="Olivier K."/>
            <person name="Holland S."/>
            <person name="Lenaerts A."/>
            <person name="Ordway D."/>
            <person name="DeGroote M.A."/>
            <person name="Parker T."/>
            <person name="Sizemore C."/>
            <person name="Tallon L.J."/>
            <person name="Sadzewicz L.K."/>
            <person name="Sengamalay N."/>
            <person name="Fraser C.M."/>
            <person name="Hine E."/>
            <person name="Shefchek K.A."/>
            <person name="Das S.P."/>
            <person name="Tettelin H."/>
        </authorList>
    </citation>
    <scope>NUCLEOTIDE SEQUENCE [LARGE SCALE GENOMIC DNA]</scope>
    <source>
        <strain evidence="3 4">1948</strain>
    </source>
</reference>
<keyword evidence="1" id="KW-0812">Transmembrane</keyword>
<sequence length="404" mass="45188">MTEREYGLAVPELIEIFCLTFLWLVVLVRIPTIRGRNERTMWSALLLGATSMSLQITFTYELAVHLVGRDLLGINRDIVADVIGLFAAAAIFSFVLKVVGKDQYARLTYGAALVVTATLLLINHYFDQRTPTGSSQDSAAGTVYWLVLLLYHFVANSWCSYICWRCFARTRSSPLRVALLFFSVGTAMAALYMLVSLIHFFIPINSIARFFPLVRATEALLYGAAAAVPIVTSMSRWVRASAWLSQLYPLWRDITKSVDGLTLHKPRGYLLYLFLACTDQRQGLYRKIIEIQDGILELKRYVPAETLLAATHYVQAQNLGDNDVRAAATACWITSALHNRSQDHQTLADHEDQPQQSASLSTEAAHLSKVAFFYSSPLPTQFGAFLRQAQNVPHTNQNPSITQA</sequence>
<feature type="transmembrane region" description="Helical" evidence="1">
    <location>
        <begin position="40"/>
        <end position="58"/>
    </location>
</feature>
<evidence type="ECO:0000313" key="4">
    <source>
        <dbReference type="Proteomes" id="UP000021210"/>
    </source>
</evidence>
<feature type="transmembrane region" description="Helical" evidence="1">
    <location>
        <begin position="179"/>
        <end position="204"/>
    </location>
</feature>